<feature type="compositionally biased region" description="Polar residues" evidence="1">
    <location>
        <begin position="291"/>
        <end position="300"/>
    </location>
</feature>
<feature type="region of interest" description="Disordered" evidence="1">
    <location>
        <begin position="1"/>
        <end position="117"/>
    </location>
</feature>
<dbReference type="GO" id="GO:0005737">
    <property type="term" value="C:cytoplasm"/>
    <property type="evidence" value="ECO:0007669"/>
    <property type="project" value="TreeGrafter"/>
</dbReference>
<dbReference type="Proteomes" id="UP001374579">
    <property type="component" value="Unassembled WGS sequence"/>
</dbReference>
<organism evidence="2 3">
    <name type="scientific">Littorina saxatilis</name>
    <dbReference type="NCBI Taxonomy" id="31220"/>
    <lineage>
        <taxon>Eukaryota</taxon>
        <taxon>Metazoa</taxon>
        <taxon>Spiralia</taxon>
        <taxon>Lophotrochozoa</taxon>
        <taxon>Mollusca</taxon>
        <taxon>Gastropoda</taxon>
        <taxon>Caenogastropoda</taxon>
        <taxon>Littorinimorpha</taxon>
        <taxon>Littorinoidea</taxon>
        <taxon>Littorinidae</taxon>
        <taxon>Littorina</taxon>
    </lineage>
</organism>
<evidence type="ECO:0000256" key="1">
    <source>
        <dbReference type="SAM" id="MobiDB-lite"/>
    </source>
</evidence>
<dbReference type="PANTHER" id="PTHR31807:SF37">
    <property type="entry name" value="HAUS AUGMIN-LIKE COMPLEX SUBUNIT 8"/>
    <property type="match status" value="1"/>
</dbReference>
<sequence>MATKRLLYKPVQTNVGKKSNRRPLAQGRLVTTQSQPVPSGPRLQQGEVNESQTTFASSFTGRDDPNATPRRAVPRATHHSSPLPSPPAPTLDLSDNEEGTGPARATPKSTGVQVPAHQHSQVIVLDASALASSPDRTDVNCVVGYEKSPARVICHNQSHSSKMSRVAAEEGIWQVPVSQVHRVNAASSGGVISPLSTAASDAGARGREEEADGTYIGFDIDTMVFGSMSHKAGSARLPQPNFDESGESEKVAFGGRARAVTRKKRSGTAASATPEFTSDSDACSLFEYVPQNKSRPQKSSSAHRKPPGSERKKKGERTVASRYMQSAMSKKSAGDLSTLSEKSQGAKKSLNLGSSVNKSGSARGSSAKKTNGRSHPIRQNTSSASPSRRKARAPQGKTSTPTHDEAPVMASCDASAINPELSMLSVIDASHVRFAGRSPHKQTKKKIEPRLRKQRLDLAYARYLQWYFLDTKATKVLQEQEKDAMRQIHALWEMMEEKSQEKAELQQDVSRLRHLNMLDKHLEVQQNGLEPLMRVIPTLQRDYSSLASALDTTRHQILARGVHIPEDEDFFLASLEQALQESEQLLGSLSMMTKKEAPAVKDFADAISAVEKAVDAECLELNRCGEMLSAVQSLATHENSLRIQAMQAN</sequence>
<feature type="compositionally biased region" description="Low complexity" evidence="1">
    <location>
        <begin position="358"/>
        <end position="369"/>
    </location>
</feature>
<name>A0AAN9GHU9_9CAEN</name>
<feature type="compositionally biased region" description="Polar residues" evidence="1">
    <location>
        <begin position="323"/>
        <end position="343"/>
    </location>
</feature>
<dbReference type="PANTHER" id="PTHR31807">
    <property type="entry name" value="AUGMIN FAMILY MEMBER"/>
    <property type="match status" value="1"/>
</dbReference>
<feature type="compositionally biased region" description="Polar residues" evidence="1">
    <location>
        <begin position="268"/>
        <end position="277"/>
    </location>
</feature>
<reference evidence="2 3" key="1">
    <citation type="submission" date="2024-02" db="EMBL/GenBank/DDBJ databases">
        <title>Chromosome-scale genome assembly of the rough periwinkle Littorina saxatilis.</title>
        <authorList>
            <person name="De Jode A."/>
            <person name="Faria R."/>
            <person name="Formenti G."/>
            <person name="Sims Y."/>
            <person name="Smith T.P."/>
            <person name="Tracey A."/>
            <person name="Wood J.M.D."/>
            <person name="Zagrodzka Z.B."/>
            <person name="Johannesson K."/>
            <person name="Butlin R.K."/>
            <person name="Leder E.H."/>
        </authorList>
    </citation>
    <scope>NUCLEOTIDE SEQUENCE [LARGE SCALE GENOMIC DNA]</scope>
    <source>
        <strain evidence="2">Snail1</strain>
        <tissue evidence="2">Muscle</tissue>
    </source>
</reference>
<accession>A0AAN9GHU9</accession>
<dbReference type="GO" id="GO:0051225">
    <property type="term" value="P:spindle assembly"/>
    <property type="evidence" value="ECO:0007669"/>
    <property type="project" value="TreeGrafter"/>
</dbReference>
<evidence type="ECO:0008006" key="4">
    <source>
        <dbReference type="Google" id="ProtNLM"/>
    </source>
</evidence>
<feature type="compositionally biased region" description="Basic residues" evidence="1">
    <location>
        <begin position="301"/>
        <end position="315"/>
    </location>
</feature>
<dbReference type="EMBL" id="JBAMIC010000003">
    <property type="protein sequence ID" value="KAK7109037.1"/>
    <property type="molecule type" value="Genomic_DNA"/>
</dbReference>
<protein>
    <recommendedName>
        <fullName evidence="4">HAUS augmin-like complex subunit 8</fullName>
    </recommendedName>
</protein>
<evidence type="ECO:0000313" key="2">
    <source>
        <dbReference type="EMBL" id="KAK7109037.1"/>
    </source>
</evidence>
<comment type="caution">
    <text evidence="2">The sequence shown here is derived from an EMBL/GenBank/DDBJ whole genome shotgun (WGS) entry which is preliminary data.</text>
</comment>
<gene>
    <name evidence="2" type="ORF">V1264_013154</name>
</gene>
<feature type="region of interest" description="Disordered" evidence="1">
    <location>
        <begin position="231"/>
        <end position="250"/>
    </location>
</feature>
<keyword evidence="3" id="KW-1185">Reference proteome</keyword>
<evidence type="ECO:0000313" key="3">
    <source>
        <dbReference type="Proteomes" id="UP001374579"/>
    </source>
</evidence>
<dbReference type="AlphaFoldDB" id="A0AAN9GHU9"/>
<dbReference type="GO" id="GO:0007098">
    <property type="term" value="P:centrosome cycle"/>
    <property type="evidence" value="ECO:0007669"/>
    <property type="project" value="TreeGrafter"/>
</dbReference>
<dbReference type="GO" id="GO:0005813">
    <property type="term" value="C:centrosome"/>
    <property type="evidence" value="ECO:0007669"/>
    <property type="project" value="TreeGrafter"/>
</dbReference>
<dbReference type="GO" id="GO:0008017">
    <property type="term" value="F:microtubule binding"/>
    <property type="evidence" value="ECO:0007669"/>
    <property type="project" value="TreeGrafter"/>
</dbReference>
<feature type="region of interest" description="Disordered" evidence="1">
    <location>
        <begin position="255"/>
        <end position="277"/>
    </location>
</feature>
<proteinExistence type="predicted"/>
<feature type="region of interest" description="Disordered" evidence="1">
    <location>
        <begin position="289"/>
        <end position="408"/>
    </location>
</feature>
<feature type="compositionally biased region" description="Polar residues" evidence="1">
    <location>
        <begin position="46"/>
        <end position="60"/>
    </location>
</feature>
<dbReference type="GO" id="GO:0005880">
    <property type="term" value="C:nuclear microtubule"/>
    <property type="evidence" value="ECO:0007669"/>
    <property type="project" value="TreeGrafter"/>
</dbReference>